<sequence length="114" mass="11854">MDTPISEAEAFGLLQTRRAAFVAAATPLLVGADIDAPTGAAAADSLLDMTIAAYQGRPAPEAAARGFPRSAYSLFGDNLVPLLKDVLGASLPVAFLARCVDSYWRSATRAMAPQ</sequence>
<keyword evidence="2" id="KW-1185">Reference proteome</keyword>
<organism evidence="1 2">
    <name type="scientific">Sphingopyxis bauzanensis</name>
    <dbReference type="NCBI Taxonomy" id="651663"/>
    <lineage>
        <taxon>Bacteria</taxon>
        <taxon>Pseudomonadati</taxon>
        <taxon>Pseudomonadota</taxon>
        <taxon>Alphaproteobacteria</taxon>
        <taxon>Sphingomonadales</taxon>
        <taxon>Sphingomonadaceae</taxon>
        <taxon>Sphingopyxis</taxon>
    </lineage>
</organism>
<dbReference type="RefSeq" id="WP_088441165.1">
    <property type="nucleotide sequence ID" value="NZ_BMMC01000006.1"/>
</dbReference>
<protein>
    <submittedName>
        <fullName evidence="1">Uncharacterized protein</fullName>
    </submittedName>
</protein>
<dbReference type="AlphaFoldDB" id="A0A246JWF9"/>
<accession>A0A246JWF9</accession>
<dbReference type="EMBL" id="NISK01000002">
    <property type="protein sequence ID" value="OWQ97313.1"/>
    <property type="molecule type" value="Genomic_DNA"/>
</dbReference>
<proteinExistence type="predicted"/>
<reference evidence="1 2" key="1">
    <citation type="journal article" date="2010" name="Int. J. Syst. Evol. Microbiol.">
        <title>Sphingopyxis bauzanensis sp. nov., a psychrophilic bacterium isolated from soil.</title>
        <authorList>
            <person name="Zhang D.C."/>
            <person name="Liu H.C."/>
            <person name="Xin Y.H."/>
            <person name="Zhou Y.G."/>
            <person name="Schinner F."/>
            <person name="Margesin R."/>
        </authorList>
    </citation>
    <scope>NUCLEOTIDE SEQUENCE [LARGE SCALE GENOMIC DNA]</scope>
    <source>
        <strain evidence="1 2">DSM 22271</strain>
    </source>
</reference>
<dbReference type="OrthoDB" id="7595920at2"/>
<evidence type="ECO:0000313" key="1">
    <source>
        <dbReference type="EMBL" id="OWQ97313.1"/>
    </source>
</evidence>
<comment type="caution">
    <text evidence="1">The sequence shown here is derived from an EMBL/GenBank/DDBJ whole genome shotgun (WGS) entry which is preliminary data.</text>
</comment>
<dbReference type="Proteomes" id="UP000197361">
    <property type="component" value="Unassembled WGS sequence"/>
</dbReference>
<evidence type="ECO:0000313" key="2">
    <source>
        <dbReference type="Proteomes" id="UP000197361"/>
    </source>
</evidence>
<name>A0A246JWF9_9SPHN</name>
<gene>
    <name evidence="1" type="ORF">CDQ92_09740</name>
</gene>